<keyword evidence="7 8" id="KW-0472">Membrane</keyword>
<feature type="compositionally biased region" description="Basic and acidic residues" evidence="9">
    <location>
        <begin position="113"/>
        <end position="134"/>
    </location>
</feature>
<sequence>MKKSSPRNGDSSTQLNSPHASIRLGSSPRSDTGDTLSPPLSFHSPENTPVNHDTDNSRAITIIENPPQHSPPPLPSPLPVSDHQIPPDNGLPEFVMNRAVRQEPPPNPTNFDHPAEGGRRGSEDGGEERGRGREAAAAAANPVRAKSKGTGMTRKVALGFRLSEMVLCLISFSVMAADKTQGWSGDSFYRYKEYRYCLSMNVIAFAYAGFQACNLVYQVVTGKHIINHHLRYHFNFLMDQVLAYLLISASSSAATRVDDWQSNWGKDEFTEMASASVGLSFVAFVAFAFSSLISGYNLSFVYP</sequence>
<feature type="transmembrane region" description="Helical" evidence="8">
    <location>
        <begin position="277"/>
        <end position="298"/>
    </location>
</feature>
<feature type="region of interest" description="Disordered" evidence="9">
    <location>
        <begin position="1"/>
        <end position="146"/>
    </location>
</feature>
<evidence type="ECO:0000256" key="6">
    <source>
        <dbReference type="ARBA" id="ARBA00022989"/>
    </source>
</evidence>
<evidence type="ECO:0000256" key="1">
    <source>
        <dbReference type="ARBA" id="ARBA00004651"/>
    </source>
</evidence>
<comment type="similarity">
    <text evidence="2 8">Belongs to the Casparian strip membrane proteins (CASP) family.</text>
</comment>
<organism evidence="11 12">
    <name type="scientific">Lupinus albus</name>
    <name type="common">White lupine</name>
    <name type="synonym">Lupinus termis</name>
    <dbReference type="NCBI Taxonomy" id="3870"/>
    <lineage>
        <taxon>Eukaryota</taxon>
        <taxon>Viridiplantae</taxon>
        <taxon>Streptophyta</taxon>
        <taxon>Embryophyta</taxon>
        <taxon>Tracheophyta</taxon>
        <taxon>Spermatophyta</taxon>
        <taxon>Magnoliopsida</taxon>
        <taxon>eudicotyledons</taxon>
        <taxon>Gunneridae</taxon>
        <taxon>Pentapetalae</taxon>
        <taxon>rosids</taxon>
        <taxon>fabids</taxon>
        <taxon>Fabales</taxon>
        <taxon>Fabaceae</taxon>
        <taxon>Papilionoideae</taxon>
        <taxon>50 kb inversion clade</taxon>
        <taxon>genistoids sensu lato</taxon>
        <taxon>core genistoids</taxon>
        <taxon>Genisteae</taxon>
        <taxon>Lupinus</taxon>
    </lineage>
</organism>
<accession>A0A6A4Q919</accession>
<evidence type="ECO:0000256" key="9">
    <source>
        <dbReference type="SAM" id="MobiDB-lite"/>
    </source>
</evidence>
<dbReference type="InterPro" id="IPR006702">
    <property type="entry name" value="CASP_dom"/>
</dbReference>
<comment type="subunit">
    <text evidence="3 8">Homodimer and heterodimers.</text>
</comment>
<evidence type="ECO:0000256" key="5">
    <source>
        <dbReference type="ARBA" id="ARBA00022692"/>
    </source>
</evidence>
<protein>
    <recommendedName>
        <fullName evidence="8">CASP-like protein</fullName>
    </recommendedName>
</protein>
<evidence type="ECO:0000313" key="12">
    <source>
        <dbReference type="Proteomes" id="UP000447434"/>
    </source>
</evidence>
<dbReference type="OrthoDB" id="672180at2759"/>
<name>A0A6A4Q919_LUPAL</name>
<dbReference type="AlphaFoldDB" id="A0A6A4Q919"/>
<keyword evidence="6 8" id="KW-1133">Transmembrane helix</keyword>
<feature type="transmembrane region" description="Helical" evidence="8">
    <location>
        <begin position="156"/>
        <end position="176"/>
    </location>
</feature>
<feature type="domain" description="Casparian strip membrane protein" evidence="10">
    <location>
        <begin position="153"/>
        <end position="286"/>
    </location>
</feature>
<dbReference type="GO" id="GO:0005886">
    <property type="term" value="C:plasma membrane"/>
    <property type="evidence" value="ECO:0007669"/>
    <property type="project" value="UniProtKB-SubCell"/>
</dbReference>
<evidence type="ECO:0000313" key="11">
    <source>
        <dbReference type="EMBL" id="KAE9610069.1"/>
    </source>
</evidence>
<evidence type="ECO:0000256" key="2">
    <source>
        <dbReference type="ARBA" id="ARBA00007651"/>
    </source>
</evidence>
<dbReference type="PANTHER" id="PTHR33573">
    <property type="entry name" value="CASP-LIKE PROTEIN 4A4"/>
    <property type="match status" value="1"/>
</dbReference>
<feature type="transmembrane region" description="Helical" evidence="8">
    <location>
        <begin position="196"/>
        <end position="220"/>
    </location>
</feature>
<evidence type="ECO:0000259" key="10">
    <source>
        <dbReference type="Pfam" id="PF04535"/>
    </source>
</evidence>
<proteinExistence type="inferred from homology"/>
<keyword evidence="5 8" id="KW-0812">Transmembrane</keyword>
<evidence type="ECO:0000256" key="8">
    <source>
        <dbReference type="RuleBase" id="RU361233"/>
    </source>
</evidence>
<evidence type="ECO:0000256" key="7">
    <source>
        <dbReference type="ARBA" id="ARBA00023136"/>
    </source>
</evidence>
<evidence type="ECO:0000256" key="4">
    <source>
        <dbReference type="ARBA" id="ARBA00022475"/>
    </source>
</evidence>
<reference evidence="12" key="1">
    <citation type="journal article" date="2020" name="Nat. Commun.">
        <title>Genome sequence of the cluster root forming white lupin.</title>
        <authorList>
            <person name="Hufnagel B."/>
            <person name="Marques A."/>
            <person name="Soriano A."/>
            <person name="Marques L."/>
            <person name="Divol F."/>
            <person name="Doumas P."/>
            <person name="Sallet E."/>
            <person name="Mancinotti D."/>
            <person name="Carrere S."/>
            <person name="Marande W."/>
            <person name="Arribat S."/>
            <person name="Keller J."/>
            <person name="Huneau C."/>
            <person name="Blein T."/>
            <person name="Aime D."/>
            <person name="Laguerre M."/>
            <person name="Taylor J."/>
            <person name="Schubert V."/>
            <person name="Nelson M."/>
            <person name="Geu-Flores F."/>
            <person name="Crespi M."/>
            <person name="Gallardo-Guerrero K."/>
            <person name="Delaux P.-M."/>
            <person name="Salse J."/>
            <person name="Berges H."/>
            <person name="Guyot R."/>
            <person name="Gouzy J."/>
            <person name="Peret B."/>
        </authorList>
    </citation>
    <scope>NUCLEOTIDE SEQUENCE [LARGE SCALE GENOMIC DNA]</scope>
    <source>
        <strain evidence="12">cv. Amiga</strain>
    </source>
</reference>
<dbReference type="PANTHER" id="PTHR33573:SF50">
    <property type="entry name" value="CASP-LIKE PROTEIN 4A3"/>
    <property type="match status" value="1"/>
</dbReference>
<dbReference type="EMBL" id="WOCE01000007">
    <property type="protein sequence ID" value="KAE9610069.1"/>
    <property type="molecule type" value="Genomic_DNA"/>
</dbReference>
<comment type="subcellular location">
    <subcellularLocation>
        <location evidence="1 8">Cell membrane</location>
        <topology evidence="1 8">Multi-pass membrane protein</topology>
    </subcellularLocation>
</comment>
<dbReference type="Proteomes" id="UP000447434">
    <property type="component" value="Chromosome 7"/>
</dbReference>
<gene>
    <name evidence="11" type="ORF">Lalb_Chr07g0182701</name>
</gene>
<dbReference type="Pfam" id="PF04535">
    <property type="entry name" value="CASP_dom"/>
    <property type="match status" value="1"/>
</dbReference>
<evidence type="ECO:0000256" key="3">
    <source>
        <dbReference type="ARBA" id="ARBA00011489"/>
    </source>
</evidence>
<comment type="caution">
    <text evidence="11">The sequence shown here is derived from an EMBL/GenBank/DDBJ whole genome shotgun (WGS) entry which is preliminary data.</text>
</comment>
<keyword evidence="12" id="KW-1185">Reference proteome</keyword>
<feature type="transmembrane region" description="Helical" evidence="8">
    <location>
        <begin position="241"/>
        <end position="257"/>
    </location>
</feature>
<keyword evidence="4 8" id="KW-1003">Cell membrane</keyword>
<feature type="compositionally biased region" description="Polar residues" evidence="9">
    <location>
        <begin position="1"/>
        <end position="19"/>
    </location>
</feature>
<feature type="compositionally biased region" description="Pro residues" evidence="9">
    <location>
        <begin position="68"/>
        <end position="78"/>
    </location>
</feature>